<name>A0A4Z2HRY5_9TELE</name>
<dbReference type="Proteomes" id="UP000314294">
    <property type="component" value="Unassembled WGS sequence"/>
</dbReference>
<organism evidence="1 2">
    <name type="scientific">Liparis tanakae</name>
    <name type="common">Tanaka's snailfish</name>
    <dbReference type="NCBI Taxonomy" id="230148"/>
    <lineage>
        <taxon>Eukaryota</taxon>
        <taxon>Metazoa</taxon>
        <taxon>Chordata</taxon>
        <taxon>Craniata</taxon>
        <taxon>Vertebrata</taxon>
        <taxon>Euteleostomi</taxon>
        <taxon>Actinopterygii</taxon>
        <taxon>Neopterygii</taxon>
        <taxon>Teleostei</taxon>
        <taxon>Neoteleostei</taxon>
        <taxon>Acanthomorphata</taxon>
        <taxon>Eupercaria</taxon>
        <taxon>Perciformes</taxon>
        <taxon>Cottioidei</taxon>
        <taxon>Cottales</taxon>
        <taxon>Liparidae</taxon>
        <taxon>Liparis</taxon>
    </lineage>
</organism>
<proteinExistence type="predicted"/>
<dbReference type="EMBL" id="SRLO01000187">
    <property type="protein sequence ID" value="TNN68609.1"/>
    <property type="molecule type" value="Genomic_DNA"/>
</dbReference>
<sequence length="68" mass="7587">MCKSNQQERDAAQVTVWHRCLGSMVRFTSGILLLRHHYLQESGGGGERGEHGTTLCSLEKVRTSAFHS</sequence>
<gene>
    <name evidence="1" type="ORF">EYF80_021123</name>
</gene>
<evidence type="ECO:0000313" key="1">
    <source>
        <dbReference type="EMBL" id="TNN68609.1"/>
    </source>
</evidence>
<accession>A0A4Z2HRY5</accession>
<dbReference type="AlphaFoldDB" id="A0A4Z2HRY5"/>
<comment type="caution">
    <text evidence="1">The sequence shown here is derived from an EMBL/GenBank/DDBJ whole genome shotgun (WGS) entry which is preliminary data.</text>
</comment>
<protein>
    <submittedName>
        <fullName evidence="1">Uncharacterized protein</fullName>
    </submittedName>
</protein>
<keyword evidence="2" id="KW-1185">Reference proteome</keyword>
<reference evidence="1 2" key="1">
    <citation type="submission" date="2019-03" db="EMBL/GenBank/DDBJ databases">
        <title>First draft genome of Liparis tanakae, snailfish: a comprehensive survey of snailfish specific genes.</title>
        <authorList>
            <person name="Kim W."/>
            <person name="Song I."/>
            <person name="Jeong J.-H."/>
            <person name="Kim D."/>
            <person name="Kim S."/>
            <person name="Ryu S."/>
            <person name="Song J.Y."/>
            <person name="Lee S.K."/>
        </authorList>
    </citation>
    <scope>NUCLEOTIDE SEQUENCE [LARGE SCALE GENOMIC DNA]</scope>
    <source>
        <tissue evidence="1">Muscle</tissue>
    </source>
</reference>
<evidence type="ECO:0000313" key="2">
    <source>
        <dbReference type="Proteomes" id="UP000314294"/>
    </source>
</evidence>